<dbReference type="Pfam" id="PF08757">
    <property type="entry name" value="CotH"/>
    <property type="match status" value="1"/>
</dbReference>
<dbReference type="GO" id="GO:0016787">
    <property type="term" value="F:hydrolase activity"/>
    <property type="evidence" value="ECO:0007669"/>
    <property type="project" value="UniProtKB-KW"/>
</dbReference>
<accession>A0A1Y1XG04</accession>
<evidence type="ECO:0000259" key="6">
    <source>
        <dbReference type="PROSITE" id="PS51763"/>
    </source>
</evidence>
<dbReference type="EMBL" id="MCFG01000048">
    <property type="protein sequence ID" value="ORX84657.1"/>
    <property type="molecule type" value="Genomic_DNA"/>
</dbReference>
<organism evidence="7 8">
    <name type="scientific">Anaeromyces robustus</name>
    <dbReference type="NCBI Taxonomy" id="1754192"/>
    <lineage>
        <taxon>Eukaryota</taxon>
        <taxon>Fungi</taxon>
        <taxon>Fungi incertae sedis</taxon>
        <taxon>Chytridiomycota</taxon>
        <taxon>Chytridiomycota incertae sedis</taxon>
        <taxon>Neocallimastigomycetes</taxon>
        <taxon>Neocallimastigales</taxon>
        <taxon>Neocallimastigaceae</taxon>
        <taxon>Anaeromyces</taxon>
    </lineage>
</organism>
<name>A0A1Y1XG04_9FUNG</name>
<evidence type="ECO:0000313" key="7">
    <source>
        <dbReference type="EMBL" id="ORX84657.1"/>
    </source>
</evidence>
<dbReference type="Pfam" id="PF02013">
    <property type="entry name" value="CBM_10"/>
    <property type="match status" value="1"/>
</dbReference>
<evidence type="ECO:0000256" key="2">
    <source>
        <dbReference type="ARBA" id="ARBA00022737"/>
    </source>
</evidence>
<evidence type="ECO:0000256" key="1">
    <source>
        <dbReference type="ARBA" id="ARBA00022729"/>
    </source>
</evidence>
<evidence type="ECO:0000256" key="4">
    <source>
        <dbReference type="SAM" id="SignalP"/>
    </source>
</evidence>
<dbReference type="SMART" id="SM00236">
    <property type="entry name" value="fCBD"/>
    <property type="match status" value="1"/>
</dbReference>
<dbReference type="OrthoDB" id="10267127at2759"/>
<dbReference type="PANTHER" id="PTHR40050">
    <property type="entry name" value="INNER SPORE COAT PROTEIN H"/>
    <property type="match status" value="1"/>
</dbReference>
<dbReference type="GO" id="GO:0005576">
    <property type="term" value="C:extracellular region"/>
    <property type="evidence" value="ECO:0007669"/>
    <property type="project" value="InterPro"/>
</dbReference>
<proteinExistence type="predicted"/>
<dbReference type="InterPro" id="IPR000254">
    <property type="entry name" value="CBD"/>
</dbReference>
<dbReference type="AlphaFoldDB" id="A0A1Y1XG04"/>
<feature type="signal peptide" evidence="4">
    <location>
        <begin position="1"/>
        <end position="23"/>
    </location>
</feature>
<dbReference type="PANTHER" id="PTHR40050:SF1">
    <property type="entry name" value="INNER SPORE COAT PROTEIN H"/>
    <property type="match status" value="1"/>
</dbReference>
<dbReference type="InterPro" id="IPR009034">
    <property type="entry name" value="Dockerin_dom_fun_sf"/>
</dbReference>
<dbReference type="PROSITE" id="PS51164">
    <property type="entry name" value="CBM1_2"/>
    <property type="match status" value="1"/>
</dbReference>
<dbReference type="GO" id="GO:0030248">
    <property type="term" value="F:cellulose binding"/>
    <property type="evidence" value="ECO:0007669"/>
    <property type="project" value="InterPro"/>
</dbReference>
<evidence type="ECO:0000256" key="3">
    <source>
        <dbReference type="ARBA" id="ARBA00022801"/>
    </source>
</evidence>
<dbReference type="SUPFAM" id="SSF64571">
    <property type="entry name" value="Cellulose docking domain, dockering"/>
    <property type="match status" value="2"/>
</dbReference>
<reference evidence="7 8" key="1">
    <citation type="submission" date="2016-08" db="EMBL/GenBank/DDBJ databases">
        <title>A Parts List for Fungal Cellulosomes Revealed by Comparative Genomics.</title>
        <authorList>
            <consortium name="DOE Joint Genome Institute"/>
            <person name="Haitjema C.H."/>
            <person name="Gilmore S.P."/>
            <person name="Henske J.K."/>
            <person name="Solomon K.V."/>
            <person name="De Groot R."/>
            <person name="Kuo A."/>
            <person name="Mondo S.J."/>
            <person name="Salamov A.A."/>
            <person name="Labutti K."/>
            <person name="Zhao Z."/>
            <person name="Chiniquy J."/>
            <person name="Barry K."/>
            <person name="Brewer H.M."/>
            <person name="Purvine S.O."/>
            <person name="Wright A.T."/>
            <person name="Boxma B."/>
            <person name="Van Alen T."/>
            <person name="Hackstein J.H."/>
            <person name="Baker S.E."/>
            <person name="Grigoriev I.V."/>
            <person name="O'Malley M.A."/>
        </authorList>
    </citation>
    <scope>NUCLEOTIDE SEQUENCE [LARGE SCALE GENOMIC DNA]</scope>
    <source>
        <strain evidence="7 8">S4</strain>
    </source>
</reference>
<dbReference type="Gene3D" id="3.90.1220.10">
    <property type="entry name" value="Cellulose docking domain, dockering"/>
    <property type="match status" value="2"/>
</dbReference>
<sequence length="812" mass="95865">MYILLLIYIYILFYFIVASSALAKDDFFENDTRAELFQKTDYSVPSFKITINDDDYKKLFLKVQCEEDMDGRNYTRNDDCYTTPWVNLNDVMEKAFDYKLINKSHLMYNDLEIIKNKNITLSQFERIVTRYTDEPLEKFLSIHNLIKLPSDDKESYDYKVKKAKLTFELEGDVKEFSSVTFSIGGKSTRKFGKQGYNIKLDKKSDLYGRRQIRLRAESMDPSLLRDKLSYDICNALDLPTLSANYAKLYINGKYMGFYLMRDAFKANWVKQNFGDESSKNLYTCDKKYGNSTFFNCVNDDEDNRETDTEFKTFIQRLEKVKTRDELEEFFDTKTFIKWQVVKYLIAAWDHVNYRHNVFLYLYHDKTNGNNKWIPLLYDFDNTFGEYFTYDPSYSFYNYFSYNQEFNFKINGVKYNNTLFDILELNKKDNQEVKDLIREVMIKVFNPKLLFSHADKLRNFIDPYVKVDRTYDESNHLPGVFKRKIQYREDHFSYDDFLANSEYTPIYLNESAIKDTVIHGIKEWIIDRFRNSCRLNNINCSFGTEYLNRFSVERPDPIKYDYNYMKSGYKKCTSENPEMKVIDVTGNALGLEDHEWCFIKPMEESTESTCGEYNFKCCSSYNTNIEAVDSTGLWSIELGKWCIMKDKKKEKKCRGLSYPCCSNKTSKIILSDKDGDWALENNAWCLYTFEIKCWSENHEDLPCCGKFLYNCCKNTCKLVAIQDKIQLGIENGEYCSIPYSCFEKKEETKTKTTTITTTTTKKSSPTNNTRCAHAYEPCGGINYPNSPTCCETGYYCETKNKNYHQCYPITHYH</sequence>
<dbReference type="InterPro" id="IPR014867">
    <property type="entry name" value="Spore_coat_CotH_CotH2/3/7"/>
</dbReference>
<feature type="domain" description="CBM1" evidence="5">
    <location>
        <begin position="769"/>
        <end position="806"/>
    </location>
</feature>
<feature type="domain" description="CBM10" evidence="6">
    <location>
        <begin position="608"/>
        <end position="644"/>
    </location>
</feature>
<keyword evidence="8" id="KW-1185">Reference proteome</keyword>
<evidence type="ECO:0000259" key="5">
    <source>
        <dbReference type="PROSITE" id="PS51164"/>
    </source>
</evidence>
<keyword evidence="1 4" id="KW-0732">Signal</keyword>
<keyword evidence="3" id="KW-0378">Hydrolase</keyword>
<dbReference type="GO" id="GO:0005975">
    <property type="term" value="P:carbohydrate metabolic process"/>
    <property type="evidence" value="ECO:0007669"/>
    <property type="project" value="InterPro"/>
</dbReference>
<protein>
    <submittedName>
        <fullName evidence="7">Coth-domain-containing protein</fullName>
    </submittedName>
</protein>
<gene>
    <name evidence="7" type="ORF">BCR32DRAFT_266178</name>
</gene>
<reference evidence="7 8" key="2">
    <citation type="submission" date="2016-08" db="EMBL/GenBank/DDBJ databases">
        <title>Pervasive Adenine N6-methylation of Active Genes in Fungi.</title>
        <authorList>
            <consortium name="DOE Joint Genome Institute"/>
            <person name="Mondo S.J."/>
            <person name="Dannebaum R.O."/>
            <person name="Kuo R.C."/>
            <person name="Labutti K."/>
            <person name="Haridas S."/>
            <person name="Kuo A."/>
            <person name="Salamov A."/>
            <person name="Ahrendt S.R."/>
            <person name="Lipzen A."/>
            <person name="Sullivan W."/>
            <person name="Andreopoulos W.B."/>
            <person name="Clum A."/>
            <person name="Lindquist E."/>
            <person name="Daum C."/>
            <person name="Ramamoorthy G.K."/>
            <person name="Gryganskyi A."/>
            <person name="Culley D."/>
            <person name="Magnuson J.K."/>
            <person name="James T.Y."/>
            <person name="O'Malley M.A."/>
            <person name="Stajich J.E."/>
            <person name="Spatafora J.W."/>
            <person name="Visel A."/>
            <person name="Grigoriev I.V."/>
        </authorList>
    </citation>
    <scope>NUCLEOTIDE SEQUENCE [LARGE SCALE GENOMIC DNA]</scope>
    <source>
        <strain evidence="7 8">S4</strain>
    </source>
</reference>
<dbReference type="Proteomes" id="UP000193944">
    <property type="component" value="Unassembled WGS sequence"/>
</dbReference>
<comment type="caution">
    <text evidence="7">The sequence shown here is derived from an EMBL/GenBank/DDBJ whole genome shotgun (WGS) entry which is preliminary data.</text>
</comment>
<dbReference type="PROSITE" id="PS51763">
    <property type="entry name" value="CBM10"/>
    <property type="match status" value="2"/>
</dbReference>
<evidence type="ECO:0000313" key="8">
    <source>
        <dbReference type="Proteomes" id="UP000193944"/>
    </source>
</evidence>
<feature type="chain" id="PRO_5012688736" evidence="4">
    <location>
        <begin position="24"/>
        <end position="812"/>
    </location>
</feature>
<feature type="domain" description="CBM10" evidence="6">
    <location>
        <begin position="651"/>
        <end position="687"/>
    </location>
</feature>
<keyword evidence="2" id="KW-0677">Repeat</keyword>
<dbReference type="InterPro" id="IPR002883">
    <property type="entry name" value="CBM10/Dockerin_dom"/>
</dbReference>